<dbReference type="Proteomes" id="UP001589854">
    <property type="component" value="Unassembled WGS sequence"/>
</dbReference>
<comment type="caution">
    <text evidence="1">The sequence shown here is derived from an EMBL/GenBank/DDBJ whole genome shotgun (WGS) entry which is preliminary data.</text>
</comment>
<accession>A0ABV6GNJ5</accession>
<sequence length="70" mass="7337">MLKYEVAVVGGGVAGLTAAIYAAKAGKQTIVIEKQDRLGGRAISNKKKGAYFNLGGHALYHGDALATFVW</sequence>
<dbReference type="Gene3D" id="3.50.50.60">
    <property type="entry name" value="FAD/NAD(P)-binding domain"/>
    <property type="match status" value="1"/>
</dbReference>
<evidence type="ECO:0000313" key="2">
    <source>
        <dbReference type="Proteomes" id="UP001589854"/>
    </source>
</evidence>
<evidence type="ECO:0000313" key="1">
    <source>
        <dbReference type="EMBL" id="MFC0274971.1"/>
    </source>
</evidence>
<name>A0ABV6GNJ5_9BACI</name>
<dbReference type="PRINTS" id="PR00419">
    <property type="entry name" value="ADXRDTASE"/>
</dbReference>
<organism evidence="1 2">
    <name type="scientific">Metabacillus herbersteinensis</name>
    <dbReference type="NCBI Taxonomy" id="283816"/>
    <lineage>
        <taxon>Bacteria</taxon>
        <taxon>Bacillati</taxon>
        <taxon>Bacillota</taxon>
        <taxon>Bacilli</taxon>
        <taxon>Bacillales</taxon>
        <taxon>Bacillaceae</taxon>
        <taxon>Metabacillus</taxon>
    </lineage>
</organism>
<dbReference type="SUPFAM" id="SSF51905">
    <property type="entry name" value="FAD/NAD(P)-binding domain"/>
    <property type="match status" value="1"/>
</dbReference>
<dbReference type="EMBL" id="JBHLVO010000060">
    <property type="protein sequence ID" value="MFC0274971.1"/>
    <property type="molecule type" value="Genomic_DNA"/>
</dbReference>
<dbReference type="PANTHER" id="PTHR43734">
    <property type="entry name" value="PHYTOENE DESATURASE"/>
    <property type="match status" value="1"/>
</dbReference>
<protein>
    <submittedName>
        <fullName evidence="1">FAD-dependent oxidoreductase</fullName>
    </submittedName>
</protein>
<gene>
    <name evidence="1" type="ORF">ACFFIX_27095</name>
</gene>
<keyword evidence="2" id="KW-1185">Reference proteome</keyword>
<dbReference type="InterPro" id="IPR036188">
    <property type="entry name" value="FAD/NAD-bd_sf"/>
</dbReference>
<dbReference type="PANTHER" id="PTHR43734:SF1">
    <property type="entry name" value="PHYTOENE DESATURASE"/>
    <property type="match status" value="1"/>
</dbReference>
<dbReference type="Pfam" id="PF13450">
    <property type="entry name" value="NAD_binding_8"/>
    <property type="match status" value="1"/>
</dbReference>
<dbReference type="RefSeq" id="WP_378939736.1">
    <property type="nucleotide sequence ID" value="NZ_JBHLVO010000060.1"/>
</dbReference>
<reference evidence="1 2" key="1">
    <citation type="submission" date="2024-09" db="EMBL/GenBank/DDBJ databases">
        <authorList>
            <person name="Sun Q."/>
            <person name="Mori K."/>
        </authorList>
    </citation>
    <scope>NUCLEOTIDE SEQUENCE [LARGE SCALE GENOMIC DNA]</scope>
    <source>
        <strain evidence="1 2">CCM 7228</strain>
    </source>
</reference>
<proteinExistence type="predicted"/>